<organism evidence="2 3">
    <name type="scientific">Moraxella equi</name>
    <dbReference type="NCBI Taxonomy" id="60442"/>
    <lineage>
        <taxon>Bacteria</taxon>
        <taxon>Pseudomonadati</taxon>
        <taxon>Pseudomonadota</taxon>
        <taxon>Gammaproteobacteria</taxon>
        <taxon>Moraxellales</taxon>
        <taxon>Moraxellaceae</taxon>
        <taxon>Moraxella</taxon>
    </lineage>
</organism>
<gene>
    <name evidence="2" type="ORF">B5J93_07960</name>
</gene>
<evidence type="ECO:0000313" key="2">
    <source>
        <dbReference type="EMBL" id="OPH37646.1"/>
    </source>
</evidence>
<accession>A0ABX3NGU8</accession>
<keyword evidence="1" id="KW-0472">Membrane</keyword>
<name>A0ABX3NGU8_9GAMM</name>
<protein>
    <recommendedName>
        <fullName evidence="4">Lipoprotein</fullName>
    </recommendedName>
</protein>
<evidence type="ECO:0000256" key="1">
    <source>
        <dbReference type="SAM" id="Phobius"/>
    </source>
</evidence>
<reference evidence="2 3" key="1">
    <citation type="submission" date="2017-03" db="EMBL/GenBank/DDBJ databases">
        <title>Draft genome sequence of Moraxella equi CCUG 4950T type strain.</title>
        <authorList>
            <person name="Salva-Serra F."/>
            <person name="Engstrom-Jakobsson H."/>
            <person name="Thorell K."/>
            <person name="Jaen-Luchoro D."/>
            <person name="Gonzales-Siles L."/>
            <person name="Karlsson R."/>
            <person name="Yazdan S."/>
            <person name="Boulund F."/>
            <person name="Johnning A."/>
            <person name="Engstrand L."/>
            <person name="Kristiansson E."/>
            <person name="Moore E."/>
        </authorList>
    </citation>
    <scope>NUCLEOTIDE SEQUENCE [LARGE SCALE GENOMIC DNA]</scope>
    <source>
        <strain evidence="2 3">CCUG 4950</strain>
    </source>
</reference>
<keyword evidence="3" id="KW-1185">Reference proteome</keyword>
<sequence length="89" mass="10064">MNNLCNYITTFNEFKQMKPIIFSFVFLALTGCVSHKLPMPKGKWVAVNEAGYIPPTVTRYMDNVQTLSQDVDIGKATEKSEQTQTQGEE</sequence>
<keyword evidence="1" id="KW-1133">Transmembrane helix</keyword>
<comment type="caution">
    <text evidence="2">The sequence shown here is derived from an EMBL/GenBank/DDBJ whole genome shotgun (WGS) entry which is preliminary data.</text>
</comment>
<evidence type="ECO:0008006" key="4">
    <source>
        <dbReference type="Google" id="ProtNLM"/>
    </source>
</evidence>
<evidence type="ECO:0000313" key="3">
    <source>
        <dbReference type="Proteomes" id="UP000190777"/>
    </source>
</evidence>
<keyword evidence="1" id="KW-0812">Transmembrane</keyword>
<proteinExistence type="predicted"/>
<dbReference type="Proteomes" id="UP000190777">
    <property type="component" value="Unassembled WGS sequence"/>
</dbReference>
<dbReference type="RefSeq" id="WP_079325912.1">
    <property type="nucleotide sequence ID" value="NZ_MXAP01000076.1"/>
</dbReference>
<feature type="transmembrane region" description="Helical" evidence="1">
    <location>
        <begin position="20"/>
        <end position="37"/>
    </location>
</feature>
<dbReference type="EMBL" id="MXAP01000076">
    <property type="protein sequence ID" value="OPH37646.1"/>
    <property type="molecule type" value="Genomic_DNA"/>
</dbReference>